<dbReference type="PIRSF" id="PIRSF006648">
    <property type="entry name" value="DrrB"/>
    <property type="match status" value="1"/>
</dbReference>
<feature type="transmembrane region" description="Helical" evidence="6">
    <location>
        <begin position="35"/>
        <end position="56"/>
    </location>
</feature>
<keyword evidence="4 6" id="KW-0472">Membrane</keyword>
<comment type="subcellular location">
    <subcellularLocation>
        <location evidence="6">Cell membrane</location>
        <topology evidence="6">Multi-pass membrane protein</topology>
    </subcellularLocation>
    <subcellularLocation>
        <location evidence="1">Membrane</location>
        <topology evidence="1">Multi-pass membrane protein</topology>
    </subcellularLocation>
</comment>
<dbReference type="OrthoDB" id="3370990at2"/>
<proteinExistence type="inferred from homology"/>
<comment type="similarity">
    <text evidence="6">Belongs to the ABC-2 integral membrane protein family.</text>
</comment>
<dbReference type="Pfam" id="PF01061">
    <property type="entry name" value="ABC2_membrane"/>
    <property type="match status" value="1"/>
</dbReference>
<keyword evidence="5" id="KW-0046">Antibiotic resistance</keyword>
<evidence type="ECO:0000256" key="2">
    <source>
        <dbReference type="ARBA" id="ARBA00022692"/>
    </source>
</evidence>
<dbReference type="EMBL" id="RPFW01000003">
    <property type="protein sequence ID" value="TVZ04379.1"/>
    <property type="molecule type" value="Genomic_DNA"/>
</dbReference>
<dbReference type="InterPro" id="IPR013525">
    <property type="entry name" value="ABC2_TM"/>
</dbReference>
<comment type="caution">
    <text evidence="8">The sequence shown here is derived from an EMBL/GenBank/DDBJ whole genome shotgun (WGS) entry which is preliminary data.</text>
</comment>
<dbReference type="Proteomes" id="UP000460272">
    <property type="component" value="Unassembled WGS sequence"/>
</dbReference>
<dbReference type="PROSITE" id="PS51012">
    <property type="entry name" value="ABC_TM2"/>
    <property type="match status" value="1"/>
</dbReference>
<protein>
    <recommendedName>
        <fullName evidence="6">Transport permease protein</fullName>
    </recommendedName>
</protein>
<dbReference type="InterPro" id="IPR051784">
    <property type="entry name" value="Nod_factor_ABC_transporter"/>
</dbReference>
<keyword evidence="2 6" id="KW-0812">Transmembrane</keyword>
<feature type="domain" description="ABC transmembrane type-2" evidence="7">
    <location>
        <begin position="34"/>
        <end position="268"/>
    </location>
</feature>
<keyword evidence="9" id="KW-1185">Reference proteome</keyword>
<dbReference type="InterPro" id="IPR000412">
    <property type="entry name" value="ABC_2_transport"/>
</dbReference>
<feature type="transmembrane region" description="Helical" evidence="6">
    <location>
        <begin position="187"/>
        <end position="209"/>
    </location>
</feature>
<dbReference type="InterPro" id="IPR047817">
    <property type="entry name" value="ABC2_TM_bact-type"/>
</dbReference>
<evidence type="ECO:0000256" key="4">
    <source>
        <dbReference type="ARBA" id="ARBA00023136"/>
    </source>
</evidence>
<reference evidence="8 9" key="1">
    <citation type="submission" date="2018-11" db="EMBL/GenBank/DDBJ databases">
        <title>Trebonia kvetii gen.nov., sp.nov., a novel acidophilic actinobacterium, and proposal of the new actinobacterial family Treboniaceae fam. nov.</title>
        <authorList>
            <person name="Rapoport D."/>
            <person name="Sagova-Mareckova M."/>
            <person name="Sedlacek I."/>
            <person name="Provaznik J."/>
            <person name="Kralova S."/>
            <person name="Pavlinic D."/>
            <person name="Benes V."/>
            <person name="Kopecky J."/>
        </authorList>
    </citation>
    <scope>NUCLEOTIDE SEQUENCE [LARGE SCALE GENOMIC DNA]</scope>
    <source>
        <strain evidence="8 9">15Tr583</strain>
    </source>
</reference>
<evidence type="ECO:0000256" key="5">
    <source>
        <dbReference type="ARBA" id="ARBA00023251"/>
    </source>
</evidence>
<keyword evidence="6" id="KW-1003">Cell membrane</keyword>
<dbReference type="GO" id="GO:0140359">
    <property type="term" value="F:ABC-type transporter activity"/>
    <property type="evidence" value="ECO:0007669"/>
    <property type="project" value="InterPro"/>
</dbReference>
<dbReference type="AlphaFoldDB" id="A0A6P2BZ07"/>
<sequence>MTAVYQPAKSPAYFLSDALVMVGRSLRRSVRDPEAFITALALPVTLMLLFVYVFGGAFEAGVGSHGGYVNYVVPGLIVLCAGFGAGTTAVAVATDMSSGIVDRFRSMPITAWSVLAGQIMASLARNLLATALVIAVGLGVGWRPVASPLDWLGAIAMIVLFISAMSWLAACFGLVVGSPEAANGATFALMFIPYLSSAFVPAGTMAAGLRPIAANQPFTPVIETMRGLWMGHTSTGAALGHEALLAVIYFGAILVAAASLASWLFRHRTASH</sequence>
<dbReference type="GO" id="GO:0046677">
    <property type="term" value="P:response to antibiotic"/>
    <property type="evidence" value="ECO:0007669"/>
    <property type="project" value="UniProtKB-KW"/>
</dbReference>
<keyword evidence="3 6" id="KW-1133">Transmembrane helix</keyword>
<feature type="transmembrane region" description="Helical" evidence="6">
    <location>
        <begin position="114"/>
        <end position="139"/>
    </location>
</feature>
<gene>
    <name evidence="8" type="ORF">EAS64_18600</name>
</gene>
<evidence type="ECO:0000256" key="3">
    <source>
        <dbReference type="ARBA" id="ARBA00022989"/>
    </source>
</evidence>
<keyword evidence="6" id="KW-0813">Transport</keyword>
<evidence type="ECO:0000313" key="9">
    <source>
        <dbReference type="Proteomes" id="UP000460272"/>
    </source>
</evidence>
<evidence type="ECO:0000256" key="6">
    <source>
        <dbReference type="RuleBase" id="RU361157"/>
    </source>
</evidence>
<evidence type="ECO:0000313" key="8">
    <source>
        <dbReference type="EMBL" id="TVZ04379.1"/>
    </source>
</evidence>
<feature type="transmembrane region" description="Helical" evidence="6">
    <location>
        <begin position="68"/>
        <end position="93"/>
    </location>
</feature>
<feature type="transmembrane region" description="Helical" evidence="6">
    <location>
        <begin position="151"/>
        <end position="175"/>
    </location>
</feature>
<dbReference type="RefSeq" id="WP_145854278.1">
    <property type="nucleotide sequence ID" value="NZ_RPFW01000003.1"/>
</dbReference>
<dbReference type="GO" id="GO:0043190">
    <property type="term" value="C:ATP-binding cassette (ABC) transporter complex"/>
    <property type="evidence" value="ECO:0007669"/>
    <property type="project" value="InterPro"/>
</dbReference>
<evidence type="ECO:0000259" key="7">
    <source>
        <dbReference type="PROSITE" id="PS51012"/>
    </source>
</evidence>
<name>A0A6P2BZ07_9ACTN</name>
<dbReference type="PANTHER" id="PTHR43229:SF2">
    <property type="entry name" value="NODULATION PROTEIN J"/>
    <property type="match status" value="1"/>
</dbReference>
<accession>A0A6P2BZ07</accession>
<feature type="transmembrane region" description="Helical" evidence="6">
    <location>
        <begin position="243"/>
        <end position="265"/>
    </location>
</feature>
<dbReference type="PANTHER" id="PTHR43229">
    <property type="entry name" value="NODULATION PROTEIN J"/>
    <property type="match status" value="1"/>
</dbReference>
<organism evidence="8 9">
    <name type="scientific">Trebonia kvetii</name>
    <dbReference type="NCBI Taxonomy" id="2480626"/>
    <lineage>
        <taxon>Bacteria</taxon>
        <taxon>Bacillati</taxon>
        <taxon>Actinomycetota</taxon>
        <taxon>Actinomycetes</taxon>
        <taxon>Streptosporangiales</taxon>
        <taxon>Treboniaceae</taxon>
        <taxon>Trebonia</taxon>
    </lineage>
</organism>
<evidence type="ECO:0000256" key="1">
    <source>
        <dbReference type="ARBA" id="ARBA00004141"/>
    </source>
</evidence>